<accession>A0A8S5SIW7</accession>
<organism evidence="1">
    <name type="scientific">Siphoviridae sp. ctvhu9</name>
    <dbReference type="NCBI Taxonomy" id="2827968"/>
    <lineage>
        <taxon>Viruses</taxon>
        <taxon>Duplodnaviria</taxon>
        <taxon>Heunggongvirae</taxon>
        <taxon>Uroviricota</taxon>
        <taxon>Caudoviricetes</taxon>
    </lineage>
</organism>
<name>A0A8S5SIW7_9CAUD</name>
<dbReference type="EMBL" id="BK032607">
    <property type="protein sequence ID" value="DAF51004.1"/>
    <property type="molecule type" value="Genomic_DNA"/>
</dbReference>
<evidence type="ECO:0000313" key="1">
    <source>
        <dbReference type="EMBL" id="DAF51004.1"/>
    </source>
</evidence>
<proteinExistence type="predicted"/>
<reference evidence="1" key="1">
    <citation type="journal article" date="2021" name="Proc. Natl. Acad. Sci. U.S.A.">
        <title>A Catalog of Tens of Thousands of Viruses from Human Metagenomes Reveals Hidden Associations with Chronic Diseases.</title>
        <authorList>
            <person name="Tisza M.J."/>
            <person name="Buck C.B."/>
        </authorList>
    </citation>
    <scope>NUCLEOTIDE SEQUENCE</scope>
    <source>
        <strain evidence="1">Ctvhu9</strain>
    </source>
</reference>
<protein>
    <submittedName>
        <fullName evidence="1">Uncharacterized protein</fullName>
    </submittedName>
</protein>
<sequence length="32" mass="3605">MVLSLANILYHTPAKITIFCRGFLRPFLGALK</sequence>